<dbReference type="Pfam" id="PF12680">
    <property type="entry name" value="SnoaL_2"/>
    <property type="match status" value="1"/>
</dbReference>
<organism evidence="2 3">
    <name type="scientific">Actinoplanes cyaneus</name>
    <dbReference type="NCBI Taxonomy" id="52696"/>
    <lineage>
        <taxon>Bacteria</taxon>
        <taxon>Bacillati</taxon>
        <taxon>Actinomycetota</taxon>
        <taxon>Actinomycetes</taxon>
        <taxon>Micromonosporales</taxon>
        <taxon>Micromonosporaceae</taxon>
        <taxon>Actinoplanes</taxon>
    </lineage>
</organism>
<dbReference type="SUPFAM" id="SSF54427">
    <property type="entry name" value="NTF2-like"/>
    <property type="match status" value="1"/>
</dbReference>
<reference evidence="2" key="1">
    <citation type="submission" date="2021-01" db="EMBL/GenBank/DDBJ databases">
        <title>Whole genome shotgun sequence of Actinoplanes cyaneus NBRC 14990.</title>
        <authorList>
            <person name="Komaki H."/>
            <person name="Tamura T."/>
        </authorList>
    </citation>
    <scope>NUCLEOTIDE SEQUENCE</scope>
    <source>
        <strain evidence="2">NBRC 14990</strain>
    </source>
</reference>
<evidence type="ECO:0000313" key="2">
    <source>
        <dbReference type="EMBL" id="GID68206.1"/>
    </source>
</evidence>
<dbReference type="EMBL" id="BOMH01000045">
    <property type="protein sequence ID" value="GID68206.1"/>
    <property type="molecule type" value="Genomic_DNA"/>
</dbReference>
<comment type="caution">
    <text evidence="2">The sequence shown here is derived from an EMBL/GenBank/DDBJ whole genome shotgun (WGS) entry which is preliminary data.</text>
</comment>
<accession>A0A919INE8</accession>
<dbReference type="InterPro" id="IPR037401">
    <property type="entry name" value="SnoaL-like"/>
</dbReference>
<evidence type="ECO:0000259" key="1">
    <source>
        <dbReference type="Pfam" id="PF12680"/>
    </source>
</evidence>
<dbReference type="Proteomes" id="UP000619479">
    <property type="component" value="Unassembled WGS sequence"/>
</dbReference>
<sequence length="117" mass="12304">MRSIAELLAANLHDVFGCRDADRRAAMIGDIYADDIVFTDPDGVTTGRAQVAAKIDKLLAGIPEQVTFTDAGPIYLGPDRGALAWRLGPADAPIARGVDVITVDAGRITSMVTLLAP</sequence>
<keyword evidence="3" id="KW-1185">Reference proteome</keyword>
<dbReference type="InterPro" id="IPR032710">
    <property type="entry name" value="NTF2-like_dom_sf"/>
</dbReference>
<evidence type="ECO:0000313" key="3">
    <source>
        <dbReference type="Proteomes" id="UP000619479"/>
    </source>
</evidence>
<dbReference type="Gene3D" id="3.10.450.50">
    <property type="match status" value="1"/>
</dbReference>
<protein>
    <recommendedName>
        <fullName evidence="1">SnoaL-like domain-containing protein</fullName>
    </recommendedName>
</protein>
<name>A0A919INE8_9ACTN</name>
<gene>
    <name evidence="2" type="ORF">Acy02nite_60870</name>
</gene>
<dbReference type="AlphaFoldDB" id="A0A919INE8"/>
<dbReference type="RefSeq" id="WP_203746992.1">
    <property type="nucleotide sequence ID" value="NZ_JAODUN010000014.1"/>
</dbReference>
<proteinExistence type="predicted"/>
<feature type="domain" description="SnoaL-like" evidence="1">
    <location>
        <begin position="22"/>
        <end position="110"/>
    </location>
</feature>